<comment type="caution">
    <text evidence="2">The sequence shown here is derived from an EMBL/GenBank/DDBJ whole genome shotgun (WGS) entry which is preliminary data.</text>
</comment>
<organism evidence="2 3">
    <name type="scientific">Marasmius crinis-equi</name>
    <dbReference type="NCBI Taxonomy" id="585013"/>
    <lineage>
        <taxon>Eukaryota</taxon>
        <taxon>Fungi</taxon>
        <taxon>Dikarya</taxon>
        <taxon>Basidiomycota</taxon>
        <taxon>Agaricomycotina</taxon>
        <taxon>Agaricomycetes</taxon>
        <taxon>Agaricomycetidae</taxon>
        <taxon>Agaricales</taxon>
        <taxon>Marasmiineae</taxon>
        <taxon>Marasmiaceae</taxon>
        <taxon>Marasmius</taxon>
    </lineage>
</organism>
<sequence length="92" mass="10719">MPRPKLYTKAQRQAAQRIKSRRYYENNRERVKARIKQNRVKKSSSSTVTQDTVTARKDESKIQQNKPSTAFKPVQLEAYALKSTLNTSYITL</sequence>
<evidence type="ECO:0000313" key="3">
    <source>
        <dbReference type="Proteomes" id="UP001465976"/>
    </source>
</evidence>
<feature type="region of interest" description="Disordered" evidence="1">
    <location>
        <begin position="1"/>
        <end position="66"/>
    </location>
</feature>
<dbReference type="Proteomes" id="UP001465976">
    <property type="component" value="Unassembled WGS sequence"/>
</dbReference>
<feature type="compositionally biased region" description="Basic and acidic residues" evidence="1">
    <location>
        <begin position="22"/>
        <end position="32"/>
    </location>
</feature>
<dbReference type="EMBL" id="JBAHYK010002647">
    <property type="protein sequence ID" value="KAL0564651.1"/>
    <property type="molecule type" value="Genomic_DNA"/>
</dbReference>
<gene>
    <name evidence="2" type="ORF">V5O48_017392</name>
</gene>
<name>A0ABR3EPB1_9AGAR</name>
<evidence type="ECO:0000256" key="1">
    <source>
        <dbReference type="SAM" id="MobiDB-lite"/>
    </source>
</evidence>
<proteinExistence type="predicted"/>
<evidence type="ECO:0000313" key="2">
    <source>
        <dbReference type="EMBL" id="KAL0564651.1"/>
    </source>
</evidence>
<reference evidence="2 3" key="1">
    <citation type="submission" date="2024-02" db="EMBL/GenBank/DDBJ databases">
        <title>A draft genome for the cacao thread blight pathogen Marasmius crinis-equi.</title>
        <authorList>
            <person name="Cohen S.P."/>
            <person name="Baruah I.K."/>
            <person name="Amoako-Attah I."/>
            <person name="Bukari Y."/>
            <person name="Meinhardt L.W."/>
            <person name="Bailey B.A."/>
        </authorList>
    </citation>
    <scope>NUCLEOTIDE SEQUENCE [LARGE SCALE GENOMIC DNA]</scope>
    <source>
        <strain evidence="2 3">GH-76</strain>
    </source>
</reference>
<accession>A0ABR3EPB1</accession>
<keyword evidence="3" id="KW-1185">Reference proteome</keyword>
<protein>
    <submittedName>
        <fullName evidence="2">Uncharacterized protein</fullName>
    </submittedName>
</protein>
<feature type="compositionally biased region" description="Basic residues" evidence="1">
    <location>
        <begin position="33"/>
        <end position="42"/>
    </location>
</feature>